<evidence type="ECO:0000313" key="5">
    <source>
        <dbReference type="Proteomes" id="UP000515154"/>
    </source>
</evidence>
<name>A0A6P7SF52_9MOLL</name>
<accession>A0A6P7SF52</accession>
<dbReference type="Pfam" id="PF12516">
    <property type="entry name" value="DUF3719"/>
    <property type="match status" value="1"/>
</dbReference>
<comment type="similarity">
    <text evidence="1">Belongs to the FAM149 family.</text>
</comment>
<protein>
    <submittedName>
        <fullName evidence="6">Protein FAM149B1</fullName>
    </submittedName>
</protein>
<keyword evidence="5" id="KW-1185">Reference proteome</keyword>
<feature type="compositionally biased region" description="Polar residues" evidence="2">
    <location>
        <begin position="229"/>
        <end position="249"/>
    </location>
</feature>
<feature type="region of interest" description="Disordered" evidence="2">
    <location>
        <begin position="513"/>
        <end position="568"/>
    </location>
</feature>
<proteinExistence type="inferred from homology"/>
<dbReference type="InterPro" id="IPR039630">
    <property type="entry name" value="FAM149"/>
</dbReference>
<gene>
    <name evidence="6" type="primary">LOC115211957</name>
</gene>
<evidence type="ECO:0000256" key="2">
    <source>
        <dbReference type="SAM" id="MobiDB-lite"/>
    </source>
</evidence>
<feature type="compositionally biased region" description="Low complexity" evidence="2">
    <location>
        <begin position="77"/>
        <end position="90"/>
    </location>
</feature>
<feature type="region of interest" description="Disordered" evidence="2">
    <location>
        <begin position="50"/>
        <end position="118"/>
    </location>
</feature>
<feature type="signal peptide" evidence="3">
    <location>
        <begin position="1"/>
        <end position="18"/>
    </location>
</feature>
<feature type="chain" id="PRO_5028174785" evidence="3">
    <location>
        <begin position="19"/>
        <end position="663"/>
    </location>
</feature>
<feature type="compositionally biased region" description="Basic and acidic residues" evidence="2">
    <location>
        <begin position="531"/>
        <end position="546"/>
    </location>
</feature>
<evidence type="ECO:0000256" key="3">
    <source>
        <dbReference type="SAM" id="SignalP"/>
    </source>
</evidence>
<dbReference type="KEGG" id="osn:115211957"/>
<feature type="compositionally biased region" description="Polar residues" evidence="2">
    <location>
        <begin position="94"/>
        <end position="107"/>
    </location>
</feature>
<feature type="compositionally biased region" description="Polar residues" evidence="2">
    <location>
        <begin position="644"/>
        <end position="663"/>
    </location>
</feature>
<organism evidence="5 6">
    <name type="scientific">Octopus sinensis</name>
    <name type="common">East Asian common octopus</name>
    <dbReference type="NCBI Taxonomy" id="2607531"/>
    <lineage>
        <taxon>Eukaryota</taxon>
        <taxon>Metazoa</taxon>
        <taxon>Spiralia</taxon>
        <taxon>Lophotrochozoa</taxon>
        <taxon>Mollusca</taxon>
        <taxon>Cephalopoda</taxon>
        <taxon>Coleoidea</taxon>
        <taxon>Octopodiformes</taxon>
        <taxon>Octopoda</taxon>
        <taxon>Incirrata</taxon>
        <taxon>Octopodidae</taxon>
        <taxon>Octopus</taxon>
    </lineage>
</organism>
<dbReference type="PANTHER" id="PTHR31997:SF1">
    <property type="entry name" value="AGAP003710-PA"/>
    <property type="match status" value="1"/>
</dbReference>
<dbReference type="RefSeq" id="XP_029636581.1">
    <property type="nucleotide sequence ID" value="XM_029780721.2"/>
</dbReference>
<evidence type="ECO:0000256" key="1">
    <source>
        <dbReference type="ARBA" id="ARBA00008309"/>
    </source>
</evidence>
<evidence type="ECO:0000313" key="6">
    <source>
        <dbReference type="RefSeq" id="XP_029636581.1"/>
    </source>
</evidence>
<feature type="domain" description="DUF3719" evidence="4">
    <location>
        <begin position="139"/>
        <end position="184"/>
    </location>
</feature>
<feature type="region of interest" description="Disordered" evidence="2">
    <location>
        <begin position="227"/>
        <end position="249"/>
    </location>
</feature>
<dbReference type="PANTHER" id="PTHR31997">
    <property type="entry name" value="AGAP003710-PA"/>
    <property type="match status" value="1"/>
</dbReference>
<dbReference type="InterPro" id="IPR022194">
    <property type="entry name" value="DUF3719"/>
</dbReference>
<dbReference type="AlphaFoldDB" id="A0A6P7SF52"/>
<keyword evidence="3" id="KW-0732">Signal</keyword>
<evidence type="ECO:0000259" key="4">
    <source>
        <dbReference type="Pfam" id="PF12516"/>
    </source>
</evidence>
<sequence length="663" mass="73766">MSLLTHPLFLSYFAGTSSILMTIPCLRSFTKCLGLQDVLVVKGQGLSRSLLEKHPPPDQQEDPELTPNFEEGSRYQSVKSSPSLSNVSLKEGSHNFTRTLTGNTTDRSSVDDPFWGNDESERKAAGKIQVLFNEINEILYEQQRPIGSSDMYHECEEWSLQFPHLRVLGQQIFPSEEQGYDAVPRLPYHATSSAHLIEDDLSFSNSFTPLDSDLQLLNITGKSAERLKSQSQTYSGSPRETSSSQSDQTDAFEEIIEKDGNVEEIIAIDYPERIDTLPDGQRHCPKSSHCYRTGYPPITPLACVRENIASAMFDYTWNEVLVWMKTLLSMYFEYVRGVEKSILLPLPTYRAEIHNISREASSMYNYQKVSLPTRTPSFITSSASWKPQSLDGILTVKQKDIVERPGAILHDGSDISLPTPNSVGSNFPSQNFKMSRPGSVKYNRLIKPLRLAPLHNVQERSRTPCMDEEVLKVTKLMPAGSESLSSPPSLLGFRNGCLPPICSTVSLETPVGRPQRYVGGSNNNRISSAVGDKDTRSGSFLHREKSALSAEGRPNTTHAMARSETPFSTLLMRRSSTPPWQQTLNSNRGHSLIGGQNVTLGISGNSLQPFVSGDIHSHMSLPQEDIPEADELHPEIICSPWAPATTTNKPLRRNQQYSTTVQS</sequence>
<dbReference type="Proteomes" id="UP000515154">
    <property type="component" value="Linkage group LG5"/>
</dbReference>
<reference evidence="6" key="1">
    <citation type="submission" date="2025-08" db="UniProtKB">
        <authorList>
            <consortium name="RefSeq"/>
        </authorList>
    </citation>
    <scope>IDENTIFICATION</scope>
</reference>
<feature type="region of interest" description="Disordered" evidence="2">
    <location>
        <begin position="641"/>
        <end position="663"/>
    </location>
</feature>